<proteinExistence type="inferred from homology"/>
<feature type="binding site" description="in other chain" evidence="7">
    <location>
        <position position="192"/>
    </location>
    <ligand>
        <name>substrate</name>
        <note>ligand shared between dimeric partners</note>
    </ligand>
</feature>
<feature type="binding site" evidence="8">
    <location>
        <begin position="33"/>
        <end position="35"/>
    </location>
    <ligand>
        <name>NADP(+)</name>
        <dbReference type="ChEBI" id="CHEBI:58349"/>
    </ligand>
</feature>
<dbReference type="InterPro" id="IPR006115">
    <property type="entry name" value="6PGDH_NADP-bd"/>
</dbReference>
<keyword evidence="4 9" id="KW-0311">Gluconate utilization</keyword>
<evidence type="ECO:0000256" key="9">
    <source>
        <dbReference type="RuleBase" id="RU000485"/>
    </source>
</evidence>
<feature type="binding site" evidence="8">
    <location>
        <position position="102"/>
    </location>
    <ligand>
        <name>NADP(+)</name>
        <dbReference type="ChEBI" id="CHEBI:58349"/>
    </ligand>
</feature>
<dbReference type="GO" id="GO:0050661">
    <property type="term" value="F:NADP binding"/>
    <property type="evidence" value="ECO:0007669"/>
    <property type="project" value="InterPro"/>
</dbReference>
<evidence type="ECO:0000256" key="7">
    <source>
        <dbReference type="PIRSR" id="PIRSR000109-2"/>
    </source>
</evidence>
<protein>
    <recommendedName>
        <fullName evidence="5 9">6-phosphogluconate dehydrogenase, decarboxylating</fullName>
        <ecNumber evidence="5 9">1.1.1.44</ecNumber>
    </recommendedName>
</protein>
<dbReference type="InterPro" id="IPR006183">
    <property type="entry name" value="Pgluconate_DH"/>
</dbReference>
<dbReference type="Gene3D" id="3.40.50.720">
    <property type="entry name" value="NAD(P)-binding Rossmann-like Domain"/>
    <property type="match status" value="1"/>
</dbReference>
<dbReference type="GO" id="GO:0019521">
    <property type="term" value="P:D-gluconate metabolic process"/>
    <property type="evidence" value="ECO:0007669"/>
    <property type="project" value="UniProtKB-KW"/>
</dbReference>
<gene>
    <name evidence="11" type="ORF">CUN49_08015</name>
</gene>
<feature type="binding site" evidence="7">
    <location>
        <position position="455"/>
    </location>
    <ligand>
        <name>substrate</name>
        <note>ligand shared between dimeric partners</note>
    </ligand>
</feature>
<dbReference type="SMART" id="SM01350">
    <property type="entry name" value="6PGD"/>
    <property type="match status" value="1"/>
</dbReference>
<organism evidence="11 12">
    <name type="scientific">Candidatus Thermofonsia Clade 1 bacterium</name>
    <dbReference type="NCBI Taxonomy" id="2364210"/>
    <lineage>
        <taxon>Bacteria</taxon>
        <taxon>Bacillati</taxon>
        <taxon>Chloroflexota</taxon>
        <taxon>Candidatus Thermofontia</taxon>
        <taxon>Candidatus Thermofonsia Clade 1</taxon>
    </lineage>
</organism>
<dbReference type="InterPro" id="IPR008927">
    <property type="entry name" value="6-PGluconate_DH-like_C_sf"/>
</dbReference>
<comment type="catalytic activity">
    <reaction evidence="5 9">
        <text>6-phospho-D-gluconate + NADP(+) = D-ribulose 5-phosphate + CO2 + NADPH</text>
        <dbReference type="Rhea" id="RHEA:10116"/>
        <dbReference type="ChEBI" id="CHEBI:16526"/>
        <dbReference type="ChEBI" id="CHEBI:57783"/>
        <dbReference type="ChEBI" id="CHEBI:58121"/>
        <dbReference type="ChEBI" id="CHEBI:58349"/>
        <dbReference type="ChEBI" id="CHEBI:58759"/>
        <dbReference type="EC" id="1.1.1.44"/>
    </reaction>
</comment>
<dbReference type="SUPFAM" id="SSF48179">
    <property type="entry name" value="6-phosphogluconate dehydrogenase C-terminal domain-like"/>
    <property type="match status" value="1"/>
</dbReference>
<accession>A0A2M8PEL3</accession>
<feature type="binding site" evidence="8">
    <location>
        <begin position="10"/>
        <end position="15"/>
    </location>
    <ligand>
        <name>NADP(+)</name>
        <dbReference type="ChEBI" id="CHEBI:58349"/>
    </ligand>
</feature>
<keyword evidence="5 9" id="KW-0521">NADP</keyword>
<dbReference type="UniPathway" id="UPA00115">
    <property type="reaction ID" value="UER00410"/>
</dbReference>
<dbReference type="FunFam" id="1.20.5.320:FF:000001">
    <property type="entry name" value="6-phosphogluconate dehydrogenase, decarboxylating"/>
    <property type="match status" value="1"/>
</dbReference>
<dbReference type="InterPro" id="IPR036291">
    <property type="entry name" value="NAD(P)-bd_dom_sf"/>
</dbReference>
<feature type="binding site" description="in other chain" evidence="7">
    <location>
        <position position="102"/>
    </location>
    <ligand>
        <name>substrate</name>
        <note>ligand shared between dimeric partners</note>
    </ligand>
</feature>
<dbReference type="InterPro" id="IPR013328">
    <property type="entry name" value="6PGD_dom2"/>
</dbReference>
<dbReference type="Gene3D" id="1.10.1040.10">
    <property type="entry name" value="N-(1-d-carboxylethyl)-l-norvaline Dehydrogenase, domain 2"/>
    <property type="match status" value="1"/>
</dbReference>
<dbReference type="AlphaFoldDB" id="A0A2M8PEL3"/>
<dbReference type="Proteomes" id="UP000229681">
    <property type="component" value="Unassembled WGS sequence"/>
</dbReference>
<evidence type="ECO:0000313" key="12">
    <source>
        <dbReference type="Proteomes" id="UP000229681"/>
    </source>
</evidence>
<comment type="similarity">
    <text evidence="1 5 9">Belongs to the 6-phosphogluconate dehydrogenase family.</text>
</comment>
<feature type="binding site" description="in other chain" evidence="7">
    <location>
        <begin position="187"/>
        <end position="188"/>
    </location>
    <ligand>
        <name>substrate</name>
        <note>ligand shared between dimeric partners</note>
    </ligand>
</feature>
<dbReference type="InterPro" id="IPR006114">
    <property type="entry name" value="6PGDH_C"/>
</dbReference>
<reference evidence="11 12" key="1">
    <citation type="submission" date="2017-11" db="EMBL/GenBank/DDBJ databases">
        <title>Evolution of Phototrophy in the Chloroflexi Phylum Driven by Horizontal Gene Transfer.</title>
        <authorList>
            <person name="Ward L.M."/>
            <person name="Hemp J."/>
            <person name="Shih P.M."/>
            <person name="Mcglynn S.E."/>
            <person name="Fischer W."/>
        </authorList>
    </citation>
    <scope>NUCLEOTIDE SEQUENCE [LARGE SCALE GENOMIC DNA]</scope>
    <source>
        <strain evidence="11">JP3_13</strain>
    </source>
</reference>
<evidence type="ECO:0000256" key="2">
    <source>
        <dbReference type="ARBA" id="ARBA00011738"/>
    </source>
</evidence>
<evidence type="ECO:0000313" key="11">
    <source>
        <dbReference type="EMBL" id="PJF35941.1"/>
    </source>
</evidence>
<sequence>MQECDIGLIGLAVMGQNLALNMARNGYRVAVYNRTAAITEEFLARHSDAPIVGAHALSDFVARLSKPRKVLLMVKAGAPVDAVIDQLIPLLEAGDLIIDGGNSHFTDTEQREARLAAHGIRFLGLGVSGGEEGALWGPSLMPGGAPEAYAMVEPLLTAIAAKAPSDGAPCVTYLGRGGAGHYVKMVHNGIEYGDMQLIAESYDILKRVVGLSNAALAEVFTAWNQGELDSFLIQITAQIFRKADDQGQSGELLDYILDSAGQKGTGKWTSQNALDLGVPTHTLTAAVEARIISALKAERLAASRALGAPAPYTLSTERQAFIEAVRRALYCSKIAAYAQGMALLSAASREYGYAIPLDKTAAIWRAGCIIRARFLSDITQAYHDDPSLPNLMLAPKFRAALSAYQAEWRDVVATAIRAGVPTPSFSASLAYYDSYRSERLPANLIQAQRDLFGAHTFQRLDREGTFHADWSS</sequence>
<comment type="function">
    <text evidence="5">Catalyzes the oxidative decarboxylation of 6-phosphogluconate to ribulose 5-phosphate and CO(2), with concomitant reduction of NADP to NADPH.</text>
</comment>
<dbReference type="NCBIfam" id="TIGR00873">
    <property type="entry name" value="gnd"/>
    <property type="match status" value="1"/>
</dbReference>
<dbReference type="FunFam" id="3.40.50.720:FF:000007">
    <property type="entry name" value="6-phosphogluconate dehydrogenase, decarboxylating"/>
    <property type="match status" value="1"/>
</dbReference>
<dbReference type="InterPro" id="IPR006113">
    <property type="entry name" value="6PGDH_Gnd/GntZ"/>
</dbReference>
<evidence type="ECO:0000256" key="6">
    <source>
        <dbReference type="PIRSR" id="PIRSR000109-1"/>
    </source>
</evidence>
<evidence type="ECO:0000256" key="5">
    <source>
        <dbReference type="PIRNR" id="PIRNR000109"/>
    </source>
</evidence>
<feature type="binding site" description="in other chain" evidence="7">
    <location>
        <begin position="128"/>
        <end position="130"/>
    </location>
    <ligand>
        <name>substrate</name>
        <note>ligand shared between dimeric partners</note>
    </ligand>
</feature>
<keyword evidence="3 5" id="KW-0560">Oxidoreductase</keyword>
<feature type="active site" description="Proton acceptor" evidence="6">
    <location>
        <position position="184"/>
    </location>
</feature>
<feature type="binding site" description="in other chain" evidence="7">
    <location>
        <position position="290"/>
    </location>
    <ligand>
        <name>substrate</name>
        <note>ligand shared between dimeric partners</note>
    </ligand>
</feature>
<dbReference type="Gene3D" id="1.20.5.320">
    <property type="entry name" value="6-Phosphogluconate Dehydrogenase, domain 3"/>
    <property type="match status" value="1"/>
</dbReference>
<dbReference type="EMBL" id="PGTM01000094">
    <property type="protein sequence ID" value="PJF35941.1"/>
    <property type="molecule type" value="Genomic_DNA"/>
</dbReference>
<name>A0A2M8PEL3_9CHLR</name>
<dbReference type="FunFam" id="1.10.1040.10:FF:000002">
    <property type="entry name" value="6-phosphogluconate dehydrogenase, decarboxylating"/>
    <property type="match status" value="1"/>
</dbReference>
<feature type="domain" description="6-phosphogluconate dehydrogenase C-terminal" evidence="10">
    <location>
        <begin position="180"/>
        <end position="471"/>
    </location>
</feature>
<dbReference type="SUPFAM" id="SSF51735">
    <property type="entry name" value="NAD(P)-binding Rossmann-fold domains"/>
    <property type="match status" value="1"/>
</dbReference>
<feature type="binding site" evidence="7">
    <location>
        <position position="449"/>
    </location>
    <ligand>
        <name>substrate</name>
        <note>ligand shared between dimeric partners</note>
    </ligand>
</feature>
<dbReference type="NCBIfam" id="NF006765">
    <property type="entry name" value="PRK09287.1"/>
    <property type="match status" value="1"/>
</dbReference>
<comment type="caution">
    <text evidence="11">The sequence shown here is derived from an EMBL/GenBank/DDBJ whole genome shotgun (WGS) entry which is preliminary data.</text>
</comment>
<keyword evidence="5 9" id="KW-0570">Pentose shunt</keyword>
<dbReference type="PANTHER" id="PTHR11811">
    <property type="entry name" value="6-PHOSPHOGLUCONATE DEHYDROGENASE"/>
    <property type="match status" value="1"/>
</dbReference>
<dbReference type="GO" id="GO:0004616">
    <property type="term" value="F:phosphogluconate dehydrogenase (decarboxylating) activity"/>
    <property type="evidence" value="ECO:0007669"/>
    <property type="project" value="UniProtKB-EC"/>
</dbReference>
<evidence type="ECO:0000256" key="3">
    <source>
        <dbReference type="ARBA" id="ARBA00023002"/>
    </source>
</evidence>
<feature type="binding site" evidence="8">
    <location>
        <begin position="74"/>
        <end position="76"/>
    </location>
    <ligand>
        <name>NADP(+)</name>
        <dbReference type="ChEBI" id="CHEBI:58349"/>
    </ligand>
</feature>
<feature type="active site" description="Proton donor" evidence="6">
    <location>
        <position position="191"/>
    </location>
</feature>
<dbReference type="EC" id="1.1.1.44" evidence="5 9"/>
<dbReference type="GO" id="GO:0006098">
    <property type="term" value="P:pentose-phosphate shunt"/>
    <property type="evidence" value="ECO:0007669"/>
    <property type="project" value="UniProtKB-UniPathway"/>
</dbReference>
<dbReference type="PIRSF" id="PIRSF000109">
    <property type="entry name" value="6PGD"/>
    <property type="match status" value="1"/>
</dbReference>
<evidence type="ECO:0000256" key="4">
    <source>
        <dbReference type="ARBA" id="ARBA00023064"/>
    </source>
</evidence>
<dbReference type="PROSITE" id="PS00461">
    <property type="entry name" value="6PGD"/>
    <property type="match status" value="1"/>
</dbReference>
<evidence type="ECO:0000256" key="8">
    <source>
        <dbReference type="PIRSR" id="PIRSR000109-3"/>
    </source>
</evidence>
<dbReference type="Pfam" id="PF03446">
    <property type="entry name" value="NAD_binding_2"/>
    <property type="match status" value="1"/>
</dbReference>
<comment type="subunit">
    <text evidence="2 5">Homodimer.</text>
</comment>
<evidence type="ECO:0000256" key="1">
    <source>
        <dbReference type="ARBA" id="ARBA00008419"/>
    </source>
</evidence>
<comment type="pathway">
    <text evidence="5 9">Carbohydrate degradation; pentose phosphate pathway; D-ribulose 5-phosphate from D-glucose 6-phosphate (oxidative stage): step 3/3.</text>
</comment>
<feature type="binding site" description="in other chain" evidence="7">
    <location>
        <position position="263"/>
    </location>
    <ligand>
        <name>substrate</name>
        <note>ligand shared between dimeric partners</note>
    </ligand>
</feature>
<dbReference type="Pfam" id="PF00393">
    <property type="entry name" value="6PGD"/>
    <property type="match status" value="1"/>
</dbReference>
<dbReference type="PRINTS" id="PR00076">
    <property type="entry name" value="6PGDHDRGNASE"/>
</dbReference>
<dbReference type="InterPro" id="IPR006184">
    <property type="entry name" value="6PGdom_BS"/>
</dbReference>
<evidence type="ECO:0000259" key="10">
    <source>
        <dbReference type="SMART" id="SM01350"/>
    </source>
</evidence>